<dbReference type="Gene3D" id="3.10.180.10">
    <property type="entry name" value="2,3-Dihydroxybiphenyl 1,2-Dioxygenase, domain 1"/>
    <property type="match status" value="1"/>
</dbReference>
<reference evidence="4 5" key="1">
    <citation type="journal article" date="2016" name="Genome Biol. Evol.">
        <title>Divergent and convergent evolution of fungal pathogenicity.</title>
        <authorList>
            <person name="Shang Y."/>
            <person name="Xiao G."/>
            <person name="Zheng P."/>
            <person name="Cen K."/>
            <person name="Zhan S."/>
            <person name="Wang C."/>
        </authorList>
    </citation>
    <scope>NUCLEOTIDE SEQUENCE [LARGE SCALE GENOMIC DNA]</scope>
    <source>
        <strain evidence="4 5">ARSEF 2679</strain>
    </source>
</reference>
<evidence type="ECO:0000313" key="4">
    <source>
        <dbReference type="EMBL" id="OAA63995.1"/>
    </source>
</evidence>
<dbReference type="InterPro" id="IPR018146">
    <property type="entry name" value="Glyoxalase_1_CS"/>
</dbReference>
<dbReference type="InterPro" id="IPR037523">
    <property type="entry name" value="VOC_core"/>
</dbReference>
<dbReference type="InterPro" id="IPR029068">
    <property type="entry name" value="Glyas_Bleomycin-R_OHBP_Dase"/>
</dbReference>
<dbReference type="PROSITE" id="PS51257">
    <property type="entry name" value="PROKAR_LIPOPROTEIN"/>
    <property type="match status" value="1"/>
</dbReference>
<dbReference type="PROSITE" id="PS00934">
    <property type="entry name" value="GLYOXALASE_I_1"/>
    <property type="match status" value="1"/>
</dbReference>
<dbReference type="OrthoDB" id="16820at2759"/>
<name>A0A167WN17_CORFA</name>
<keyword evidence="2" id="KW-0732">Signal</keyword>
<dbReference type="SUPFAM" id="SSF54593">
    <property type="entry name" value="Glyoxalase/Bleomycin resistance protein/Dihydroxybiphenyl dioxygenase"/>
    <property type="match status" value="1"/>
</dbReference>
<dbReference type="PROSITE" id="PS51819">
    <property type="entry name" value="VOC"/>
    <property type="match status" value="1"/>
</dbReference>
<dbReference type="GeneID" id="30020996"/>
<dbReference type="GO" id="GO:0046872">
    <property type="term" value="F:metal ion binding"/>
    <property type="evidence" value="ECO:0007669"/>
    <property type="project" value="UniProtKB-KW"/>
</dbReference>
<protein>
    <submittedName>
        <fullName evidence="4">Glyoxalase/bleomycin resistance protein/dioxygenase</fullName>
    </submittedName>
</protein>
<dbReference type="InterPro" id="IPR004360">
    <property type="entry name" value="Glyas_Fos-R_dOase_dom"/>
</dbReference>
<feature type="signal peptide" evidence="2">
    <location>
        <begin position="1"/>
        <end position="25"/>
    </location>
</feature>
<dbReference type="CDD" id="cd06587">
    <property type="entry name" value="VOC"/>
    <property type="match status" value="1"/>
</dbReference>
<evidence type="ECO:0000313" key="5">
    <source>
        <dbReference type="Proteomes" id="UP000076744"/>
    </source>
</evidence>
<dbReference type="RefSeq" id="XP_018704644.1">
    <property type="nucleotide sequence ID" value="XM_018848309.1"/>
</dbReference>
<proteinExistence type="predicted"/>
<organism evidence="4 5">
    <name type="scientific">Cordyceps fumosorosea (strain ARSEF 2679)</name>
    <name type="common">Isaria fumosorosea</name>
    <dbReference type="NCBI Taxonomy" id="1081104"/>
    <lineage>
        <taxon>Eukaryota</taxon>
        <taxon>Fungi</taxon>
        <taxon>Dikarya</taxon>
        <taxon>Ascomycota</taxon>
        <taxon>Pezizomycotina</taxon>
        <taxon>Sordariomycetes</taxon>
        <taxon>Hypocreomycetidae</taxon>
        <taxon>Hypocreales</taxon>
        <taxon>Cordycipitaceae</taxon>
        <taxon>Cordyceps</taxon>
    </lineage>
</organism>
<comment type="caution">
    <text evidence="4">The sequence shown here is derived from an EMBL/GenBank/DDBJ whole genome shotgun (WGS) entry which is preliminary data.</text>
</comment>
<accession>A0A167WN17</accession>
<dbReference type="AlphaFoldDB" id="A0A167WN17"/>
<gene>
    <name evidence="4" type="ORF">ISF_04704</name>
</gene>
<evidence type="ECO:0000256" key="2">
    <source>
        <dbReference type="SAM" id="SignalP"/>
    </source>
</evidence>
<dbReference type="Pfam" id="PF00903">
    <property type="entry name" value="Glyoxalase"/>
    <property type="match status" value="1"/>
</dbReference>
<keyword evidence="4" id="KW-0223">Dioxygenase</keyword>
<evidence type="ECO:0000259" key="3">
    <source>
        <dbReference type="PROSITE" id="PS51819"/>
    </source>
</evidence>
<dbReference type="EMBL" id="AZHB01000010">
    <property type="protein sequence ID" value="OAA63995.1"/>
    <property type="molecule type" value="Genomic_DNA"/>
</dbReference>
<dbReference type="STRING" id="1081104.A0A167WN17"/>
<dbReference type="GO" id="GO:0051213">
    <property type="term" value="F:dioxygenase activity"/>
    <property type="evidence" value="ECO:0007669"/>
    <property type="project" value="UniProtKB-KW"/>
</dbReference>
<dbReference type="GO" id="GO:0004462">
    <property type="term" value="F:lactoylglutathione lyase activity"/>
    <property type="evidence" value="ECO:0007669"/>
    <property type="project" value="InterPro"/>
</dbReference>
<dbReference type="PANTHER" id="PTHR10374">
    <property type="entry name" value="LACTOYLGLUTATHIONE LYASE GLYOXALASE I"/>
    <property type="match status" value="1"/>
</dbReference>
<feature type="domain" description="VOC" evidence="3">
    <location>
        <begin position="45"/>
        <end position="227"/>
    </location>
</feature>
<keyword evidence="1" id="KW-0479">Metal-binding</keyword>
<sequence length="228" mass="24473">MKLSIVLANLSLVLGCATHVRQASGLPPIDLGSDAPSDPATTGYFLNHVSLNVRNLSASIAFYTAALGMRHVFTVRASPRLSIAYLGHAQGGRNGTGYQSTAELLRDKNNAQGLLEMLWLDVPRRDVVSPSERANGVGHLGVVVPDVEAAQRRLEGVLGGGARMLKRVGEDTPTTGPLAVSQGFAPEVYAQLPEAERRGIEAVLNEINRRFIYVQDPDGNILEIQPQD</sequence>
<feature type="chain" id="PRO_5007894086" evidence="2">
    <location>
        <begin position="26"/>
        <end position="228"/>
    </location>
</feature>
<dbReference type="PANTHER" id="PTHR10374:SF19">
    <property type="entry name" value="LYASE (GLO1), PUTATIVE (AFU_ORTHOLOGUE AFUA_2G13550)-RELATED"/>
    <property type="match status" value="1"/>
</dbReference>
<evidence type="ECO:0000256" key="1">
    <source>
        <dbReference type="ARBA" id="ARBA00022723"/>
    </source>
</evidence>
<dbReference type="Proteomes" id="UP000076744">
    <property type="component" value="Unassembled WGS sequence"/>
</dbReference>
<keyword evidence="5" id="KW-1185">Reference proteome</keyword>
<keyword evidence="4" id="KW-0560">Oxidoreductase</keyword>